<dbReference type="EMBL" id="JAGSHT010000003">
    <property type="protein sequence ID" value="MBZ2195307.1"/>
    <property type="molecule type" value="Genomic_DNA"/>
</dbReference>
<gene>
    <name evidence="3" type="ORF">KCQ71_04020</name>
</gene>
<keyword evidence="3" id="KW-0808">Transferase</keyword>
<keyword evidence="1" id="KW-1133">Transmembrane helix</keyword>
<evidence type="ECO:0000313" key="3">
    <source>
        <dbReference type="EMBL" id="MBZ2195307.1"/>
    </source>
</evidence>
<dbReference type="InterPro" id="IPR050623">
    <property type="entry name" value="Glucan_succinyl_AcylTrfase"/>
</dbReference>
<dbReference type="RefSeq" id="WP_223403070.1">
    <property type="nucleotide sequence ID" value="NZ_JAGSHT010000003.1"/>
</dbReference>
<comment type="caution">
    <text evidence="3">The sequence shown here is derived from an EMBL/GenBank/DDBJ whole genome shotgun (WGS) entry which is preliminary data.</text>
</comment>
<sequence length="420" mass="43436">MSVEGRTGGATLATDATSARTDGAAAGADAATVGTAVGSGGAPRPKPGPRLHWIDTARVALTVLVVAHHAAITYGNLPLWYVHEAPQDASAVTLDLFAVINQSYFMGLFFLISGYFVPGSLDRKGPLAFARDRLIRLGLPLLAFVLIVGPLAGLPAWVDDPAGLSYPMYYLVTISAGPAWFLEVLLMLSLACAALASLPGARERRRRPVGAGGQSTAAATGQDRLRRRDAAGVIVGLIVVMALSMVAWRRLVPDGTYWPIVGLPTPSFLPQYVLMFAVGVLGARLRWLERMPGCVALVGGGLSVLAIALLGPLALSPTPGAADVAAGVAASVLGVGLSAVVLVAVRRIAPGTGAVRRFLSANAFAVYVIHPAVLVGLMLVLQPLVAPAVVKFAVLGVLGVVASWVLAAILRRIPAVARII</sequence>
<feature type="transmembrane region" description="Helical" evidence="1">
    <location>
        <begin position="178"/>
        <end position="198"/>
    </location>
</feature>
<feature type="transmembrane region" description="Helical" evidence="1">
    <location>
        <begin position="59"/>
        <end position="77"/>
    </location>
</feature>
<reference evidence="3 4" key="1">
    <citation type="submission" date="2021-04" db="EMBL/GenBank/DDBJ databases">
        <title>Ruania sp. nov., isolated from sandy soil of mangrove forest.</title>
        <authorList>
            <person name="Ge X."/>
            <person name="Huang R."/>
            <person name="Liu W."/>
        </authorList>
    </citation>
    <scope>NUCLEOTIDE SEQUENCE [LARGE SCALE GENOMIC DNA]</scope>
    <source>
        <strain evidence="3 4">N2-46</strain>
    </source>
</reference>
<dbReference type="Proteomes" id="UP000826651">
    <property type="component" value="Unassembled WGS sequence"/>
</dbReference>
<protein>
    <submittedName>
        <fullName evidence="3">Acyltransferase family protein</fullName>
    </submittedName>
</protein>
<name>A0ABS7S4T3_9MICO</name>
<keyword evidence="1" id="KW-0472">Membrane</keyword>
<keyword evidence="1" id="KW-0812">Transmembrane</keyword>
<feature type="transmembrane region" description="Helical" evidence="1">
    <location>
        <begin position="230"/>
        <end position="248"/>
    </location>
</feature>
<dbReference type="GO" id="GO:0016746">
    <property type="term" value="F:acyltransferase activity"/>
    <property type="evidence" value="ECO:0007669"/>
    <property type="project" value="UniProtKB-KW"/>
</dbReference>
<evidence type="ECO:0000259" key="2">
    <source>
        <dbReference type="Pfam" id="PF01757"/>
    </source>
</evidence>
<proteinExistence type="predicted"/>
<dbReference type="PANTHER" id="PTHR36927:SF4">
    <property type="entry name" value="BLR5718 PROTEIN"/>
    <property type="match status" value="1"/>
</dbReference>
<feature type="transmembrane region" description="Helical" evidence="1">
    <location>
        <begin position="321"/>
        <end position="345"/>
    </location>
</feature>
<dbReference type="PANTHER" id="PTHR36927">
    <property type="entry name" value="BLR4337 PROTEIN"/>
    <property type="match status" value="1"/>
</dbReference>
<feature type="transmembrane region" description="Helical" evidence="1">
    <location>
        <begin position="137"/>
        <end position="158"/>
    </location>
</feature>
<dbReference type="InterPro" id="IPR002656">
    <property type="entry name" value="Acyl_transf_3_dom"/>
</dbReference>
<organism evidence="3 4">
    <name type="scientific">Occultella gossypii</name>
    <dbReference type="NCBI Taxonomy" id="2800820"/>
    <lineage>
        <taxon>Bacteria</taxon>
        <taxon>Bacillati</taxon>
        <taxon>Actinomycetota</taxon>
        <taxon>Actinomycetes</taxon>
        <taxon>Micrococcales</taxon>
        <taxon>Ruaniaceae</taxon>
        <taxon>Occultella</taxon>
    </lineage>
</organism>
<dbReference type="Pfam" id="PF01757">
    <property type="entry name" value="Acyl_transf_3"/>
    <property type="match status" value="1"/>
</dbReference>
<feature type="transmembrane region" description="Helical" evidence="1">
    <location>
        <begin position="388"/>
        <end position="410"/>
    </location>
</feature>
<feature type="transmembrane region" description="Helical" evidence="1">
    <location>
        <begin position="357"/>
        <end position="382"/>
    </location>
</feature>
<evidence type="ECO:0000313" key="4">
    <source>
        <dbReference type="Proteomes" id="UP000826651"/>
    </source>
</evidence>
<feature type="transmembrane region" description="Helical" evidence="1">
    <location>
        <begin position="268"/>
        <end position="287"/>
    </location>
</feature>
<keyword evidence="3" id="KW-0012">Acyltransferase</keyword>
<feature type="domain" description="Acyltransferase 3" evidence="2">
    <location>
        <begin position="52"/>
        <end position="407"/>
    </location>
</feature>
<feature type="transmembrane region" description="Helical" evidence="1">
    <location>
        <begin position="97"/>
        <end position="117"/>
    </location>
</feature>
<feature type="transmembrane region" description="Helical" evidence="1">
    <location>
        <begin position="294"/>
        <end position="315"/>
    </location>
</feature>
<evidence type="ECO:0000256" key="1">
    <source>
        <dbReference type="SAM" id="Phobius"/>
    </source>
</evidence>
<keyword evidence="4" id="KW-1185">Reference proteome</keyword>
<accession>A0ABS7S4T3</accession>